<dbReference type="GO" id="GO:0016757">
    <property type="term" value="F:glycosyltransferase activity"/>
    <property type="evidence" value="ECO:0007669"/>
    <property type="project" value="InterPro"/>
</dbReference>
<dbReference type="Gene3D" id="3.40.50.2000">
    <property type="entry name" value="Glycogen Phosphorylase B"/>
    <property type="match status" value="2"/>
</dbReference>
<dbReference type="Proteomes" id="UP000436803">
    <property type="component" value="Unassembled WGS sequence"/>
</dbReference>
<dbReference type="InterPro" id="IPR028098">
    <property type="entry name" value="Glyco_trans_4-like_N"/>
</dbReference>
<dbReference type="AlphaFoldDB" id="A0A5M5XHE2"/>
<organism evidence="4 5">
    <name type="scientific">Bacteroides fragilis</name>
    <dbReference type="NCBI Taxonomy" id="817"/>
    <lineage>
        <taxon>Bacteria</taxon>
        <taxon>Pseudomonadati</taxon>
        <taxon>Bacteroidota</taxon>
        <taxon>Bacteroidia</taxon>
        <taxon>Bacteroidales</taxon>
        <taxon>Bacteroidaceae</taxon>
        <taxon>Bacteroides</taxon>
    </lineage>
</organism>
<comment type="caution">
    <text evidence="4">The sequence shown here is derived from an EMBL/GenBank/DDBJ whole genome shotgun (WGS) entry which is preliminary data.</text>
</comment>
<feature type="domain" description="Glycosyl transferase family 1" evidence="1">
    <location>
        <begin position="179"/>
        <end position="341"/>
    </location>
</feature>
<dbReference type="Proteomes" id="UP000429838">
    <property type="component" value="Unassembled WGS sequence"/>
</dbReference>
<dbReference type="Pfam" id="PF00534">
    <property type="entry name" value="Glycos_transf_1"/>
    <property type="match status" value="1"/>
</dbReference>
<dbReference type="InterPro" id="IPR001296">
    <property type="entry name" value="Glyco_trans_1"/>
</dbReference>
<proteinExistence type="predicted"/>
<dbReference type="SUPFAM" id="SSF53756">
    <property type="entry name" value="UDP-Glycosyltransferase/glycogen phosphorylase"/>
    <property type="match status" value="1"/>
</dbReference>
<sequence length="365" mass="41588">MNIVYVITGLSLGGAETITVCLANEMRRRGHHVAILYLTGENWFKDQIDKDIIVQSLGLSKNCFSFVNAQLKVRQFFKNFPPQVIHGNMVHANLFIRLLRLHCHIPLLISTEHSNNIDGKLRMKIYQYTDFLSDINTNVSREATTYFIQQKAFGRNKSMTVYNGIDLVRFGRNEDKRLKIRTQYSVSNNEFLFLNVARLTPAKDHVNLLLAFKETCSICPDIKLLIVGDGELKKELEEKVKELKLINNVIFAGAHIHIEDYYSAADCFVLSSAWEGFGLVLAEAMAANLPVLTTDAGGCAEVVDDYEYVVPTHDPFLLADKMKKIVIMSPEEREQLGNTNKDKAKRFDINSIVKEWEDLYLGYLQ</sequence>
<evidence type="ECO:0000313" key="4">
    <source>
        <dbReference type="EMBL" id="KAA5206730.1"/>
    </source>
</evidence>
<evidence type="ECO:0000313" key="3">
    <source>
        <dbReference type="EMBL" id="KAA5167158.1"/>
    </source>
</evidence>
<evidence type="ECO:0000313" key="6">
    <source>
        <dbReference type="Proteomes" id="UP000436803"/>
    </source>
</evidence>
<accession>A0A5M5XHE2</accession>
<dbReference type="RefSeq" id="WP_149921274.1">
    <property type="nucleotide sequence ID" value="NZ_JAFKQB010000032.1"/>
</dbReference>
<reference evidence="5 6" key="1">
    <citation type="journal article" date="2019" name="Nat. Med.">
        <title>A library of human gut bacterial isolates paired with longitudinal multiomics data enables mechanistic microbiome research.</title>
        <authorList>
            <person name="Poyet M."/>
            <person name="Groussin M."/>
            <person name="Gibbons S.M."/>
            <person name="Avila-Pacheco J."/>
            <person name="Jiang X."/>
            <person name="Kearney S.M."/>
            <person name="Perrotta A.R."/>
            <person name="Berdy B."/>
            <person name="Zhao S."/>
            <person name="Lieberman T.D."/>
            <person name="Swanson P.K."/>
            <person name="Smith M."/>
            <person name="Roesemann S."/>
            <person name="Alexander J.E."/>
            <person name="Rich S.A."/>
            <person name="Livny J."/>
            <person name="Vlamakis H."/>
            <person name="Clish C."/>
            <person name="Bullock K."/>
            <person name="Deik A."/>
            <person name="Scott J."/>
            <person name="Pierce K.A."/>
            <person name="Xavier R.J."/>
            <person name="Alm E.J."/>
        </authorList>
    </citation>
    <scope>NUCLEOTIDE SEQUENCE [LARGE SCALE GENOMIC DNA]</scope>
    <source>
        <strain evidence="4 5">BIOML-A1</strain>
        <strain evidence="3 6">BIOML-A7</strain>
    </source>
</reference>
<dbReference type="PANTHER" id="PTHR12526">
    <property type="entry name" value="GLYCOSYLTRANSFERASE"/>
    <property type="match status" value="1"/>
</dbReference>
<evidence type="ECO:0000259" key="2">
    <source>
        <dbReference type="Pfam" id="PF13439"/>
    </source>
</evidence>
<dbReference type="Pfam" id="PF13439">
    <property type="entry name" value="Glyco_transf_4"/>
    <property type="match status" value="1"/>
</dbReference>
<feature type="domain" description="Glycosyltransferase subfamily 4-like N-terminal" evidence="2">
    <location>
        <begin position="13"/>
        <end position="168"/>
    </location>
</feature>
<evidence type="ECO:0000313" key="5">
    <source>
        <dbReference type="Proteomes" id="UP000429838"/>
    </source>
</evidence>
<dbReference type="EMBL" id="VWAW01000035">
    <property type="protein sequence ID" value="KAA5167158.1"/>
    <property type="molecule type" value="Genomic_DNA"/>
</dbReference>
<evidence type="ECO:0000259" key="1">
    <source>
        <dbReference type="Pfam" id="PF00534"/>
    </source>
</evidence>
<dbReference type="PANTHER" id="PTHR12526:SF630">
    <property type="entry name" value="GLYCOSYLTRANSFERASE"/>
    <property type="match status" value="1"/>
</dbReference>
<keyword evidence="4" id="KW-0808">Transferase</keyword>
<dbReference type="EMBL" id="VWAQ01000013">
    <property type="protein sequence ID" value="KAA5206730.1"/>
    <property type="molecule type" value="Genomic_DNA"/>
</dbReference>
<name>A0A5M5XHE2_BACFG</name>
<protein>
    <submittedName>
        <fullName evidence="4">Glycosyltransferase</fullName>
    </submittedName>
</protein>
<gene>
    <name evidence="4" type="ORF">F2Z25_15885</name>
    <name evidence="3" type="ORF">F2Z29_23345</name>
</gene>
<dbReference type="CDD" id="cd04951">
    <property type="entry name" value="GT4_WbdM_like"/>
    <property type="match status" value="1"/>
</dbReference>